<sequence length="157" mass="17349">MSFHFSNTLLGFINFLTFLFSIPIIIVGVLVTKSSVTECGLSSDKTLIGIGVAIMIVSLASFGILILILLGLGFSGFSYAVSRKGTAETLPGKGYKEYKLEKYSIVIQKAINETQNWNDIKSCIVDSKICSSYENKYHNDTIQMFFKESIESYSAIL</sequence>
<keyword evidence="5 6" id="KW-0472">Membrane</keyword>
<evidence type="ECO:0000256" key="3">
    <source>
        <dbReference type="ARBA" id="ARBA00022692"/>
    </source>
</evidence>
<evidence type="ECO:0000256" key="6">
    <source>
        <dbReference type="SAM" id="Phobius"/>
    </source>
</evidence>
<organism evidence="7 8">
    <name type="scientific">Gossypium tomentosum</name>
    <name type="common">Hawaiian cotton</name>
    <name type="synonym">Gossypium sandvicense</name>
    <dbReference type="NCBI Taxonomy" id="34277"/>
    <lineage>
        <taxon>Eukaryota</taxon>
        <taxon>Viridiplantae</taxon>
        <taxon>Streptophyta</taxon>
        <taxon>Embryophyta</taxon>
        <taxon>Tracheophyta</taxon>
        <taxon>Spermatophyta</taxon>
        <taxon>Magnoliopsida</taxon>
        <taxon>eudicotyledons</taxon>
        <taxon>Gunneridae</taxon>
        <taxon>Pentapetalae</taxon>
        <taxon>rosids</taxon>
        <taxon>malvids</taxon>
        <taxon>Malvales</taxon>
        <taxon>Malvaceae</taxon>
        <taxon>Malvoideae</taxon>
        <taxon>Gossypium</taxon>
    </lineage>
</organism>
<comment type="subcellular location">
    <subcellularLocation>
        <location evidence="1">Membrane</location>
    </subcellularLocation>
</comment>
<evidence type="ECO:0000313" key="7">
    <source>
        <dbReference type="EMBL" id="TYH95534.1"/>
    </source>
</evidence>
<feature type="transmembrane region" description="Helical" evidence="6">
    <location>
        <begin position="12"/>
        <end position="32"/>
    </location>
</feature>
<evidence type="ECO:0000256" key="4">
    <source>
        <dbReference type="ARBA" id="ARBA00022989"/>
    </source>
</evidence>
<dbReference type="EMBL" id="CM017621">
    <property type="protein sequence ID" value="TYH95534.1"/>
    <property type="molecule type" value="Genomic_DNA"/>
</dbReference>
<evidence type="ECO:0000256" key="5">
    <source>
        <dbReference type="ARBA" id="ARBA00023136"/>
    </source>
</evidence>
<keyword evidence="4 6" id="KW-1133">Transmembrane helix</keyword>
<feature type="transmembrane region" description="Helical" evidence="6">
    <location>
        <begin position="47"/>
        <end position="74"/>
    </location>
</feature>
<comment type="similarity">
    <text evidence="2">Belongs to the tetraspanin (TM4SF) family.</text>
</comment>
<dbReference type="PANTHER" id="PTHR32191">
    <property type="entry name" value="TETRASPANIN-8-RELATED"/>
    <property type="match status" value="1"/>
</dbReference>
<gene>
    <name evidence="7" type="ORF">ES332_A12G112300v1</name>
</gene>
<evidence type="ECO:0000256" key="1">
    <source>
        <dbReference type="ARBA" id="ARBA00004370"/>
    </source>
</evidence>
<proteinExistence type="inferred from homology"/>
<dbReference type="GO" id="GO:0009734">
    <property type="term" value="P:auxin-activated signaling pathway"/>
    <property type="evidence" value="ECO:0007669"/>
    <property type="project" value="InterPro"/>
</dbReference>
<dbReference type="Proteomes" id="UP000322667">
    <property type="component" value="Chromosome A12"/>
</dbReference>
<dbReference type="InterPro" id="IPR044991">
    <property type="entry name" value="TET_plant"/>
</dbReference>
<reference evidence="7 8" key="1">
    <citation type="submission" date="2019-07" db="EMBL/GenBank/DDBJ databases">
        <title>WGS assembly of Gossypium tomentosum.</title>
        <authorList>
            <person name="Chen Z.J."/>
            <person name="Sreedasyam A."/>
            <person name="Ando A."/>
            <person name="Song Q."/>
            <person name="De L."/>
            <person name="Hulse-Kemp A."/>
            <person name="Ding M."/>
            <person name="Ye W."/>
            <person name="Kirkbride R."/>
            <person name="Jenkins J."/>
            <person name="Plott C."/>
            <person name="Lovell J."/>
            <person name="Lin Y.-M."/>
            <person name="Vaughn R."/>
            <person name="Liu B."/>
            <person name="Li W."/>
            <person name="Simpson S."/>
            <person name="Scheffler B."/>
            <person name="Saski C."/>
            <person name="Grover C."/>
            <person name="Hu G."/>
            <person name="Conover J."/>
            <person name="Carlson J."/>
            <person name="Shu S."/>
            <person name="Boston L."/>
            <person name="Williams M."/>
            <person name="Peterson D."/>
            <person name="Mcgee K."/>
            <person name="Jones D."/>
            <person name="Wendel J."/>
            <person name="Stelly D."/>
            <person name="Grimwood J."/>
            <person name="Schmutz J."/>
        </authorList>
    </citation>
    <scope>NUCLEOTIDE SEQUENCE [LARGE SCALE GENOMIC DNA]</scope>
    <source>
        <strain evidence="7">7179.01</strain>
    </source>
</reference>
<protein>
    <submittedName>
        <fullName evidence="7">Uncharacterized protein</fullName>
    </submittedName>
</protein>
<name>A0A5D2MWN2_GOSTO</name>
<evidence type="ECO:0000256" key="2">
    <source>
        <dbReference type="ARBA" id="ARBA00006840"/>
    </source>
</evidence>
<keyword evidence="3 6" id="KW-0812">Transmembrane</keyword>
<evidence type="ECO:0000313" key="8">
    <source>
        <dbReference type="Proteomes" id="UP000322667"/>
    </source>
</evidence>
<dbReference type="AlphaFoldDB" id="A0A5D2MWN2"/>
<keyword evidence="8" id="KW-1185">Reference proteome</keyword>
<accession>A0A5D2MWN2</accession>
<dbReference type="GO" id="GO:0016020">
    <property type="term" value="C:membrane"/>
    <property type="evidence" value="ECO:0007669"/>
    <property type="project" value="UniProtKB-SubCell"/>
</dbReference>